<reference evidence="1 2" key="1">
    <citation type="submission" date="2019-04" db="EMBL/GenBank/DDBJ databases">
        <authorList>
            <person name="Park S."/>
            <person name="Yoon J.-H."/>
        </authorList>
    </citation>
    <scope>NUCLEOTIDE SEQUENCE [LARGE SCALE GENOMIC DNA]</scope>
    <source>
        <strain evidence="1 2">HJM-18</strain>
    </source>
</reference>
<accession>A0A4Z1BRC3</accession>
<dbReference type="Proteomes" id="UP000298325">
    <property type="component" value="Unassembled WGS sequence"/>
</dbReference>
<name>A0A4Z1BRC3_9GAMM</name>
<comment type="caution">
    <text evidence="1">The sequence shown here is derived from an EMBL/GenBank/DDBJ whole genome shotgun (WGS) entry which is preliminary data.</text>
</comment>
<organism evidence="1 2">
    <name type="scientific">Marinobacter confluentis</name>
    <dbReference type="NCBI Taxonomy" id="1697557"/>
    <lineage>
        <taxon>Bacteria</taxon>
        <taxon>Pseudomonadati</taxon>
        <taxon>Pseudomonadota</taxon>
        <taxon>Gammaproteobacteria</taxon>
        <taxon>Pseudomonadales</taxon>
        <taxon>Marinobacteraceae</taxon>
        <taxon>Marinobacter</taxon>
    </lineage>
</organism>
<keyword evidence="2" id="KW-1185">Reference proteome</keyword>
<dbReference type="OrthoDB" id="9816185at2"/>
<evidence type="ECO:0000313" key="1">
    <source>
        <dbReference type="EMBL" id="TGN39799.1"/>
    </source>
</evidence>
<gene>
    <name evidence="1" type="ORF">E5Q11_05700</name>
</gene>
<dbReference type="Gene3D" id="1.10.30.50">
    <property type="match status" value="1"/>
</dbReference>
<dbReference type="AlphaFoldDB" id="A0A4Z1BRC3"/>
<dbReference type="EMBL" id="SRPF01000002">
    <property type="protein sequence ID" value="TGN39799.1"/>
    <property type="molecule type" value="Genomic_DNA"/>
</dbReference>
<dbReference type="RefSeq" id="WP_135802465.1">
    <property type="nucleotide sequence ID" value="NZ_SRPF01000002.1"/>
</dbReference>
<protein>
    <recommendedName>
        <fullName evidence="3">HNH endonuclease</fullName>
    </recommendedName>
</protein>
<evidence type="ECO:0000313" key="2">
    <source>
        <dbReference type="Proteomes" id="UP000298325"/>
    </source>
</evidence>
<sequence>MRSLSLPHYSALDVYKICIKGVSNPTLRLKLASISSAIETSEYEYKAKAKIDSLYQVPANEFPNSSIVYGQVTKEELKKVYNQYLVGPGKPARAIYDALRHNAPNGRCPFCGHGHVATLDHYLPKSKFPQYCVAPVNLVPSCRDCNSGKSTAHATLQEKQTLHPYFLNPRFVDEQWIFAEVKETTPPSVSYFVRVPADWNDVMAAQASRHFDDFGLGDRYALEASHHLGNLRESLKLHLPDGNARAIKRHLEKEAEAYNLQHKNSWQTAMLQALADNEWYCNGGYE</sequence>
<proteinExistence type="predicted"/>
<evidence type="ECO:0008006" key="3">
    <source>
        <dbReference type="Google" id="ProtNLM"/>
    </source>
</evidence>